<dbReference type="PANTHER" id="PTHR31973">
    <property type="entry name" value="POLYPROTEIN, PUTATIVE-RELATED"/>
    <property type="match status" value="1"/>
</dbReference>
<feature type="compositionally biased region" description="Polar residues" evidence="1">
    <location>
        <begin position="328"/>
        <end position="338"/>
    </location>
</feature>
<evidence type="ECO:0000259" key="2">
    <source>
        <dbReference type="Pfam" id="PF03108"/>
    </source>
</evidence>
<feature type="compositionally biased region" description="Low complexity" evidence="1">
    <location>
        <begin position="410"/>
        <end position="420"/>
    </location>
</feature>
<gene>
    <name evidence="3" type="ORF">TRITD_6Bv1G205180</name>
</gene>
<dbReference type="EMBL" id="LT934122">
    <property type="protein sequence ID" value="VAI62039.1"/>
    <property type="molecule type" value="Genomic_DNA"/>
</dbReference>
<feature type="compositionally biased region" description="Basic and acidic residues" evidence="1">
    <location>
        <begin position="356"/>
        <end position="366"/>
    </location>
</feature>
<evidence type="ECO:0000313" key="4">
    <source>
        <dbReference type="Proteomes" id="UP000324705"/>
    </source>
</evidence>
<name>A0A9R0YW77_TRITD</name>
<dbReference type="AlphaFoldDB" id="A0A9R0YW77"/>
<dbReference type="InterPro" id="IPR004332">
    <property type="entry name" value="Transposase_MuDR"/>
</dbReference>
<dbReference type="Proteomes" id="UP000324705">
    <property type="component" value="Chromosome 6B"/>
</dbReference>
<feature type="domain" description="Transposase MuDR plant" evidence="2">
    <location>
        <begin position="181"/>
        <end position="245"/>
    </location>
</feature>
<dbReference type="Pfam" id="PF03108">
    <property type="entry name" value="DBD_Tnp_Mut"/>
    <property type="match status" value="1"/>
</dbReference>
<keyword evidence="4" id="KW-1185">Reference proteome</keyword>
<dbReference type="Gramene" id="TRITD6Bv1G205180.1">
    <property type="protein sequence ID" value="TRITD6Bv1G205180.1"/>
    <property type="gene ID" value="TRITD6Bv1G205180"/>
</dbReference>
<evidence type="ECO:0000256" key="1">
    <source>
        <dbReference type="SAM" id="MobiDB-lite"/>
    </source>
</evidence>
<feature type="region of interest" description="Disordered" evidence="1">
    <location>
        <begin position="78"/>
        <end position="128"/>
    </location>
</feature>
<proteinExistence type="predicted"/>
<feature type="compositionally biased region" description="Basic residues" evidence="1">
    <location>
        <begin position="423"/>
        <end position="433"/>
    </location>
</feature>
<feature type="compositionally biased region" description="Acidic residues" evidence="1">
    <location>
        <begin position="343"/>
        <end position="352"/>
    </location>
</feature>
<reference evidence="3 4" key="1">
    <citation type="submission" date="2017-09" db="EMBL/GenBank/DDBJ databases">
        <authorList>
            <consortium name="International Durum Wheat Genome Sequencing Consortium (IDWGSC)"/>
            <person name="Milanesi L."/>
        </authorList>
    </citation>
    <scope>NUCLEOTIDE SEQUENCE [LARGE SCALE GENOMIC DNA]</scope>
    <source>
        <strain evidence="4">cv. Svevo</strain>
    </source>
</reference>
<sequence>MASNWSFRQFGEVICSQYPWGLLDEVVYKYYDGEKNWVTVSNDEELATMFVRHKEKDNFHVRLQVDVLEQVFGPRMAGATSQGESSRCNGISSQNSSVGARRRGGSTSVGNSSRVPLEVEPDGYNSGVDEEKLYSDVIQNLRRAPRAENQDEAHNAVRVDDDAMGEDEDLAAVEWDPLNPQMEEGTVFASMNECRNALVTYCIKVERTFKVDKSDQVRYRVHCPTEGCPWRLLAAKMRNSTNVQVKVNPFKHTCQESTLRKDTISRAKSRWVAEEVKKWVKENQQVGPKELQKNIKDKFKIDLPYMRLFNVDPAFGESFEEGFDENVGQQPVASTNDENPVASDEDFDEVPNDDGQQPHDFDDDPKYPPNNDSSEAPNGDPSEALNGDHGDPSEALNGDPSESPNGDQPSVVVSSASSMVGLKKTRKVPTTKRRREETMSTRCTRSKVMARSSRNRQKPQRYL</sequence>
<feature type="region of interest" description="Disordered" evidence="1">
    <location>
        <begin position="328"/>
        <end position="463"/>
    </location>
</feature>
<dbReference type="OMA" id="ETMSTRC"/>
<feature type="compositionally biased region" description="Polar residues" evidence="1">
    <location>
        <begin position="79"/>
        <end position="98"/>
    </location>
</feature>
<feature type="compositionally biased region" description="Basic residues" evidence="1">
    <location>
        <begin position="453"/>
        <end position="463"/>
    </location>
</feature>
<dbReference type="SUPFAM" id="SSF54277">
    <property type="entry name" value="CAD &amp; PB1 domains"/>
    <property type="match status" value="1"/>
</dbReference>
<accession>A0A9R0YW77</accession>
<dbReference type="PANTHER" id="PTHR31973:SF187">
    <property type="entry name" value="MUTATOR TRANSPOSASE MUDRA PROTEIN"/>
    <property type="match status" value="1"/>
</dbReference>
<evidence type="ECO:0000313" key="3">
    <source>
        <dbReference type="EMBL" id="VAI62039.1"/>
    </source>
</evidence>
<feature type="compositionally biased region" description="Polar residues" evidence="1">
    <location>
        <begin position="105"/>
        <end position="114"/>
    </location>
</feature>
<protein>
    <recommendedName>
        <fullName evidence="2">Transposase MuDR plant domain-containing protein</fullName>
    </recommendedName>
</protein>
<organism evidence="3 4">
    <name type="scientific">Triticum turgidum subsp. durum</name>
    <name type="common">Durum wheat</name>
    <name type="synonym">Triticum durum</name>
    <dbReference type="NCBI Taxonomy" id="4567"/>
    <lineage>
        <taxon>Eukaryota</taxon>
        <taxon>Viridiplantae</taxon>
        <taxon>Streptophyta</taxon>
        <taxon>Embryophyta</taxon>
        <taxon>Tracheophyta</taxon>
        <taxon>Spermatophyta</taxon>
        <taxon>Magnoliopsida</taxon>
        <taxon>Liliopsida</taxon>
        <taxon>Poales</taxon>
        <taxon>Poaceae</taxon>
        <taxon>BOP clade</taxon>
        <taxon>Pooideae</taxon>
        <taxon>Triticodae</taxon>
        <taxon>Triticeae</taxon>
        <taxon>Triticinae</taxon>
        <taxon>Triticum</taxon>
    </lineage>
</organism>